<comment type="caution">
    <text evidence="2">The sequence shown here is derived from an EMBL/GenBank/DDBJ whole genome shotgun (WGS) entry which is preliminary data.</text>
</comment>
<keyword evidence="3" id="KW-1185">Reference proteome</keyword>
<sequence length="218" mass="25829">MLDANKARDELKDILNQKEYRVYDESKGLFATWWDNAKQWIADKLEDLFPSVNIADSAAGSILLIIVIVVVLLLLAISAYFLIRNHRRNKVLRKHKPLQSRNELNWSYSQHVREAERLEALSDFTGAVRHLFLGLLLFFHEKGWLEARFWKTNWEYYEELRKIDQSRAEQFFHLAQFFDEVTYGEREVKSKEYIQFYENVMKELKEDLFGGGSSVEKG</sequence>
<proteinExistence type="predicted"/>
<evidence type="ECO:0000313" key="2">
    <source>
        <dbReference type="EMBL" id="GHH99068.1"/>
    </source>
</evidence>
<accession>A0ABQ3N2A0</accession>
<keyword evidence="1" id="KW-0472">Membrane</keyword>
<protein>
    <recommendedName>
        <fullName evidence="4">DUF4129 domain-containing protein</fullName>
    </recommendedName>
</protein>
<evidence type="ECO:0008006" key="4">
    <source>
        <dbReference type="Google" id="ProtNLM"/>
    </source>
</evidence>
<gene>
    <name evidence="2" type="ORF">AM1BK_26110</name>
</gene>
<keyword evidence="1" id="KW-1133">Transmembrane helix</keyword>
<feature type="transmembrane region" description="Helical" evidence="1">
    <location>
        <begin position="58"/>
        <end position="83"/>
    </location>
</feature>
<organism evidence="2 3">
    <name type="scientific">Neobacillus kokaensis</name>
    <dbReference type="NCBI Taxonomy" id="2759023"/>
    <lineage>
        <taxon>Bacteria</taxon>
        <taxon>Bacillati</taxon>
        <taxon>Bacillota</taxon>
        <taxon>Bacilli</taxon>
        <taxon>Bacillales</taxon>
        <taxon>Bacillaceae</taxon>
        <taxon>Neobacillus</taxon>
    </lineage>
</organism>
<evidence type="ECO:0000313" key="3">
    <source>
        <dbReference type="Proteomes" id="UP000637074"/>
    </source>
</evidence>
<dbReference type="Proteomes" id="UP000637074">
    <property type="component" value="Unassembled WGS sequence"/>
</dbReference>
<evidence type="ECO:0000256" key="1">
    <source>
        <dbReference type="SAM" id="Phobius"/>
    </source>
</evidence>
<name>A0ABQ3N2A0_9BACI</name>
<keyword evidence="1" id="KW-0812">Transmembrane</keyword>
<dbReference type="EMBL" id="BNDS01000010">
    <property type="protein sequence ID" value="GHH99068.1"/>
    <property type="molecule type" value="Genomic_DNA"/>
</dbReference>
<dbReference type="RefSeq" id="WP_191273481.1">
    <property type="nucleotide sequence ID" value="NZ_BNDS01000010.1"/>
</dbReference>
<reference evidence="2 3" key="1">
    <citation type="journal article" date="2022" name="Int. J. Syst. Evol. Microbiol.">
        <title>Neobacillus kokaensis sp. nov., isolated from soil.</title>
        <authorList>
            <person name="Yuki K."/>
            <person name="Matsubara H."/>
            <person name="Yamaguchi S."/>
        </authorList>
    </citation>
    <scope>NUCLEOTIDE SEQUENCE [LARGE SCALE GENOMIC DNA]</scope>
    <source>
        <strain evidence="2 3">LOB 377</strain>
    </source>
</reference>